<feature type="signal peptide" evidence="1">
    <location>
        <begin position="1"/>
        <end position="25"/>
    </location>
</feature>
<evidence type="ECO:0000313" key="4">
    <source>
        <dbReference type="Proteomes" id="UP000678513"/>
    </source>
</evidence>
<evidence type="ECO:0000256" key="1">
    <source>
        <dbReference type="SAM" id="SignalP"/>
    </source>
</evidence>
<reference evidence="3 4" key="1">
    <citation type="submission" date="2021-03" db="EMBL/GenBank/DDBJ databases">
        <title>Human Oral Microbial Genomes.</title>
        <authorList>
            <person name="Johnston C.D."/>
            <person name="Chen T."/>
            <person name="Dewhirst F.E."/>
        </authorList>
    </citation>
    <scope>NUCLEOTIDE SEQUENCE [LARGE SCALE GENOMIC DNA]</scope>
    <source>
        <strain evidence="3 4">DSMZ 100122</strain>
    </source>
</reference>
<keyword evidence="1" id="KW-0732">Signal</keyword>
<gene>
    <name evidence="3" type="ORF">J5A65_12485</name>
</gene>
<protein>
    <submittedName>
        <fullName evidence="3">CAP domain-containing protein</fullName>
    </submittedName>
</protein>
<name>A0ABX7Y3S6_9ACTN</name>
<feature type="domain" description="SCP" evidence="2">
    <location>
        <begin position="58"/>
        <end position="173"/>
    </location>
</feature>
<evidence type="ECO:0000313" key="3">
    <source>
        <dbReference type="EMBL" id="QUC07727.1"/>
    </source>
</evidence>
<dbReference type="PANTHER" id="PTHR31157">
    <property type="entry name" value="SCP DOMAIN-CONTAINING PROTEIN"/>
    <property type="match status" value="1"/>
</dbReference>
<keyword evidence="4" id="KW-1185">Reference proteome</keyword>
<dbReference type="EMBL" id="CP072384">
    <property type="protein sequence ID" value="QUC07727.1"/>
    <property type="molecule type" value="Genomic_DNA"/>
</dbReference>
<proteinExistence type="predicted"/>
<dbReference type="InterPro" id="IPR014044">
    <property type="entry name" value="CAP_dom"/>
</dbReference>
<dbReference type="Pfam" id="PF00188">
    <property type="entry name" value="CAP"/>
    <property type="match status" value="1"/>
</dbReference>
<dbReference type="Proteomes" id="UP000678513">
    <property type="component" value="Chromosome"/>
</dbReference>
<sequence length="188" mass="19621">MKMTRLFAGALLAAVPLVAAPAAQAATGSDAPQTAPQAVVAPAAVTQDGAAYSQTIFHKVNELRISLGLKPVTRYVQLDAIAQDWAEHMASQNTMTHRPHFSDGYPSGWSTASENVAMRGGSALSGDVGAQIFEQWLHSPGHYANMVAPDANALGIGMAYNSSTKSWYATQNFGGYQNPGGAGLVESA</sequence>
<accession>A0ABX7Y3S6</accession>
<dbReference type="RefSeq" id="WP_212322470.1">
    <property type="nucleotide sequence ID" value="NZ_AP024463.1"/>
</dbReference>
<dbReference type="CDD" id="cd05379">
    <property type="entry name" value="CAP_bacterial"/>
    <property type="match status" value="1"/>
</dbReference>
<evidence type="ECO:0000259" key="2">
    <source>
        <dbReference type="Pfam" id="PF00188"/>
    </source>
</evidence>
<dbReference type="InterPro" id="IPR035940">
    <property type="entry name" value="CAP_sf"/>
</dbReference>
<dbReference type="PANTHER" id="PTHR31157:SF1">
    <property type="entry name" value="SCP DOMAIN-CONTAINING PROTEIN"/>
    <property type="match status" value="1"/>
</dbReference>
<organism evidence="3 4">
    <name type="scientific">Arachnia rubra</name>
    <dbReference type="NCBI Taxonomy" id="1547448"/>
    <lineage>
        <taxon>Bacteria</taxon>
        <taxon>Bacillati</taxon>
        <taxon>Actinomycetota</taxon>
        <taxon>Actinomycetes</taxon>
        <taxon>Propionibacteriales</taxon>
        <taxon>Propionibacteriaceae</taxon>
        <taxon>Arachnia</taxon>
    </lineage>
</organism>
<dbReference type="SUPFAM" id="SSF55797">
    <property type="entry name" value="PR-1-like"/>
    <property type="match status" value="1"/>
</dbReference>
<feature type="chain" id="PRO_5047231427" evidence="1">
    <location>
        <begin position="26"/>
        <end position="188"/>
    </location>
</feature>
<dbReference type="Gene3D" id="3.40.33.10">
    <property type="entry name" value="CAP"/>
    <property type="match status" value="1"/>
</dbReference>